<evidence type="ECO:0000256" key="2">
    <source>
        <dbReference type="ARBA" id="ARBA00022692"/>
    </source>
</evidence>
<evidence type="ECO:0000256" key="1">
    <source>
        <dbReference type="ARBA" id="ARBA00022452"/>
    </source>
</evidence>
<name>A0ABV7EIK3_9SPHN</name>
<dbReference type="PANTHER" id="PTHR34597">
    <property type="entry name" value="SLR1661 PROTEIN"/>
    <property type="match status" value="1"/>
</dbReference>
<evidence type="ECO:0000259" key="5">
    <source>
        <dbReference type="Pfam" id="PF03865"/>
    </source>
</evidence>
<comment type="caution">
    <text evidence="7">The sequence shown here is derived from an EMBL/GenBank/DDBJ whole genome shotgun (WGS) entry which is preliminary data.</text>
</comment>
<dbReference type="Gene3D" id="2.40.160.50">
    <property type="entry name" value="membrane protein fhac: a member of the omp85/tpsb transporter family"/>
    <property type="match status" value="1"/>
</dbReference>
<organism evidence="7 8">
    <name type="scientific">Alteraurantiacibacter lauratis</name>
    <dbReference type="NCBI Taxonomy" id="2054627"/>
    <lineage>
        <taxon>Bacteria</taxon>
        <taxon>Pseudomonadati</taxon>
        <taxon>Pseudomonadota</taxon>
        <taxon>Alphaproteobacteria</taxon>
        <taxon>Sphingomonadales</taxon>
        <taxon>Erythrobacteraceae</taxon>
        <taxon>Alteraurantiacibacter</taxon>
    </lineage>
</organism>
<evidence type="ECO:0000256" key="4">
    <source>
        <dbReference type="SAM" id="SignalP"/>
    </source>
</evidence>
<dbReference type="EMBL" id="JBHRSU010000034">
    <property type="protein sequence ID" value="MFC3101665.1"/>
    <property type="molecule type" value="Genomic_DNA"/>
</dbReference>
<evidence type="ECO:0000313" key="7">
    <source>
        <dbReference type="EMBL" id="MFC3101665.1"/>
    </source>
</evidence>
<dbReference type="PANTHER" id="PTHR34597:SF6">
    <property type="entry name" value="BLR6126 PROTEIN"/>
    <property type="match status" value="1"/>
</dbReference>
<evidence type="ECO:0000256" key="3">
    <source>
        <dbReference type="ARBA" id="ARBA00023237"/>
    </source>
</evidence>
<dbReference type="Pfam" id="PF03865">
    <property type="entry name" value="ShlB"/>
    <property type="match status" value="1"/>
</dbReference>
<gene>
    <name evidence="7" type="ORF">ACFODK_12270</name>
</gene>
<dbReference type="InterPro" id="IPR013686">
    <property type="entry name" value="Polypept-transport_assoc_ShlB"/>
</dbReference>
<dbReference type="RefSeq" id="WP_336918920.1">
    <property type="nucleotide sequence ID" value="NZ_JBANRN010000007.1"/>
</dbReference>
<keyword evidence="8" id="KW-1185">Reference proteome</keyword>
<keyword evidence="3" id="KW-0998">Cell outer membrane</keyword>
<dbReference type="Proteomes" id="UP001595378">
    <property type="component" value="Unassembled WGS sequence"/>
</dbReference>
<dbReference type="Gene3D" id="3.10.20.310">
    <property type="entry name" value="membrane protein fhac"/>
    <property type="match status" value="1"/>
</dbReference>
<dbReference type="InterPro" id="IPR051544">
    <property type="entry name" value="TPS_OM_transporter"/>
</dbReference>
<accession>A0ABV7EIK3</accession>
<feature type="signal peptide" evidence="4">
    <location>
        <begin position="1"/>
        <end position="25"/>
    </location>
</feature>
<keyword evidence="2" id="KW-0812">Transmembrane</keyword>
<feature type="chain" id="PRO_5045691157" evidence="4">
    <location>
        <begin position="26"/>
        <end position="602"/>
    </location>
</feature>
<keyword evidence="1" id="KW-0472">Membrane</keyword>
<keyword evidence="1" id="KW-1134">Transmembrane beta strand</keyword>
<evidence type="ECO:0000259" key="6">
    <source>
        <dbReference type="Pfam" id="PF08479"/>
    </source>
</evidence>
<dbReference type="InterPro" id="IPR005565">
    <property type="entry name" value="Hemolysn_activator_HlyB_C"/>
</dbReference>
<evidence type="ECO:0000313" key="8">
    <source>
        <dbReference type="Proteomes" id="UP001595378"/>
    </source>
</evidence>
<sequence length="602" mass="64098">MRLKQRAAGASLLVLAALSGAPAAAQITPDPTRIAPPTRDELVPSAPITDTRGRAMLSVDGGFERSPCALDNPEFADLRVTLSQVSFAGAEGATDVDLAAAAAPYLGRDLPIAVLCDIRARASTLLADAGYLAAVEIPEQRLSGGAAQFRVVLGRLTALRVRGEAGPSERLLAGYLQKLVGQPVFNTRAAERYLLLADDIPGLDVRLALRPAASGQPGDLIGEVAVLRRGNTVDINVQNYGARALGRFGGMVHAEFFGITGLGDRTSVSAYSSHDFSEQQTLQLAHDILIGAEGFSLGGQVTLGWTNPGTNLPGFDVKSETFFTGVHASFPFIRRQARTLGGSAGLDLVDQDVRLNGFELTRDRVRTAWARLDWLETDTASIGRRLGYSAFEPRARLALGLEVRQGLGLLGASRDCRTAPAACLAANQVPTRIEQDPTPLLARASLRAEYRPVPLVTLAMDLTGQFTRDPLPAFEELTGGSFSAGRGYDPASVTGDTGITARMEMRYGTLMPDSVNSVSVQPFVFLDAASLRDRDPSQRAANPDSLASAGAGLRFAYGRGIQGDVALAVPLRRTDTQRLGNLPRGDARLLISITSRLTPWRF</sequence>
<protein>
    <submittedName>
        <fullName evidence="7">ShlB/FhaC/HecB family hemolysin secretion/activation protein</fullName>
    </submittedName>
</protein>
<feature type="domain" description="Polypeptide-transport-associated ShlB-type" evidence="6">
    <location>
        <begin position="81"/>
        <end position="152"/>
    </location>
</feature>
<feature type="domain" description="Haemolysin activator HlyB C-terminal" evidence="5">
    <location>
        <begin position="233"/>
        <end position="555"/>
    </location>
</feature>
<keyword evidence="4" id="KW-0732">Signal</keyword>
<proteinExistence type="predicted"/>
<reference evidence="8" key="1">
    <citation type="journal article" date="2019" name="Int. J. Syst. Evol. Microbiol.">
        <title>The Global Catalogue of Microorganisms (GCM) 10K type strain sequencing project: providing services to taxonomists for standard genome sequencing and annotation.</title>
        <authorList>
            <consortium name="The Broad Institute Genomics Platform"/>
            <consortium name="The Broad Institute Genome Sequencing Center for Infectious Disease"/>
            <person name="Wu L."/>
            <person name="Ma J."/>
        </authorList>
    </citation>
    <scope>NUCLEOTIDE SEQUENCE [LARGE SCALE GENOMIC DNA]</scope>
    <source>
        <strain evidence="8">KCTC 52606</strain>
    </source>
</reference>
<dbReference type="Pfam" id="PF08479">
    <property type="entry name" value="POTRA_2"/>
    <property type="match status" value="1"/>
</dbReference>